<evidence type="ECO:0000259" key="1">
    <source>
        <dbReference type="Pfam" id="PF03781"/>
    </source>
</evidence>
<dbReference type="InterPro" id="IPR042095">
    <property type="entry name" value="SUMF_sf"/>
</dbReference>
<dbReference type="InterPro" id="IPR051043">
    <property type="entry name" value="Sulfatase_Mod_Factor_Kinase"/>
</dbReference>
<dbReference type="InterPro" id="IPR016187">
    <property type="entry name" value="CTDL_fold"/>
</dbReference>
<dbReference type="EMBL" id="CP031165">
    <property type="protein sequence ID" value="AXV05380.1"/>
    <property type="molecule type" value="Genomic_DNA"/>
</dbReference>
<dbReference type="Proteomes" id="UP000264006">
    <property type="component" value="Chromosome"/>
</dbReference>
<protein>
    <submittedName>
        <fullName evidence="2">Sulfatase modifying factor 1 (C-alpha-formyglycine-generating enzyme 1)</fullName>
    </submittedName>
</protein>
<dbReference type="InterPro" id="IPR005532">
    <property type="entry name" value="SUMF_dom"/>
</dbReference>
<sequence>MGYEGPLANPGEGEDPVREVEVAPFAIGTTTVTRAAFAAFVEATGYVTAAEEEGWSFVFADFVSPDASVRGRVAGAEWWVAVDGANWRHPHGPGSSVQPDGDHPVTQVSWNDAGAYAGWVGGRLPTEAEWEYAARGGLERKVFPWGDRFRVAGKAGATIWQGDFPSHSRKRLANRATVSVTMLPPNGYGLHHAVGNVWEWTADAWSVADRTDGSRRVRKGGSYLCHDSYCNRYRVAARDHSGPDDATANIGFRVAFDRPH</sequence>
<dbReference type="PANTHER" id="PTHR23150">
    <property type="entry name" value="SULFATASE MODIFYING FACTOR 1, 2"/>
    <property type="match status" value="1"/>
</dbReference>
<proteinExistence type="predicted"/>
<dbReference type="SUPFAM" id="SSF56436">
    <property type="entry name" value="C-type lectin-like"/>
    <property type="match status" value="1"/>
</dbReference>
<dbReference type="Pfam" id="PF03781">
    <property type="entry name" value="FGE-sulfatase"/>
    <property type="match status" value="1"/>
</dbReference>
<feature type="domain" description="Sulfatase-modifying factor enzyme-like" evidence="1">
    <location>
        <begin position="8"/>
        <end position="255"/>
    </location>
</feature>
<gene>
    <name evidence="2" type="ORF">DVS28_a0679</name>
</gene>
<dbReference type="Gene3D" id="3.90.1580.10">
    <property type="entry name" value="paralog of FGE (formylglycine-generating enzyme)"/>
    <property type="match status" value="1"/>
</dbReference>
<dbReference type="PANTHER" id="PTHR23150:SF19">
    <property type="entry name" value="FORMYLGLYCINE-GENERATING ENZYME"/>
    <property type="match status" value="1"/>
</dbReference>
<evidence type="ECO:0000313" key="3">
    <source>
        <dbReference type="Proteomes" id="UP000264006"/>
    </source>
</evidence>
<name>A0A346XT33_9ACTN</name>
<organism evidence="2 3">
    <name type="scientific">Euzebya pacifica</name>
    <dbReference type="NCBI Taxonomy" id="1608957"/>
    <lineage>
        <taxon>Bacteria</taxon>
        <taxon>Bacillati</taxon>
        <taxon>Actinomycetota</taxon>
        <taxon>Nitriliruptoria</taxon>
        <taxon>Euzebyales</taxon>
    </lineage>
</organism>
<accession>A0A346XT33</accession>
<dbReference type="GO" id="GO:0120147">
    <property type="term" value="F:formylglycine-generating oxidase activity"/>
    <property type="evidence" value="ECO:0007669"/>
    <property type="project" value="TreeGrafter"/>
</dbReference>
<evidence type="ECO:0000313" key="2">
    <source>
        <dbReference type="EMBL" id="AXV05380.1"/>
    </source>
</evidence>
<dbReference type="AlphaFoldDB" id="A0A346XT33"/>
<keyword evidence="3" id="KW-1185">Reference proteome</keyword>
<dbReference type="KEGG" id="euz:DVS28_a0679"/>
<reference evidence="2 3" key="1">
    <citation type="submission" date="2018-09" db="EMBL/GenBank/DDBJ databases">
        <title>Complete genome sequence of Euzebya sp. DY32-46 isolated from seawater of Pacific Ocean.</title>
        <authorList>
            <person name="Xu L."/>
            <person name="Wu Y.-H."/>
            <person name="Xu X.-W."/>
        </authorList>
    </citation>
    <scope>NUCLEOTIDE SEQUENCE [LARGE SCALE GENOMIC DNA]</scope>
    <source>
        <strain evidence="2 3">DY32-46</strain>
    </source>
</reference>